<sequence>PDQTKPITRGAWVSAVIFNAPPEAPPANVPELSKQELKGRKLTLRERFAAHRERADCAGCHAKIDPLGFALENFDPVGRWRDRYEDGQEVNPAGVLFQKHSFHDVLEFKDAILAEKDRFTRAFASHMLSYALGRKIAATDTPALDRIVSNTVDTDYNMQKLIHEVTQSAPFIGRASAAQMKPVKKNKKTSLK</sequence>
<proteinExistence type="predicted"/>
<accession>A0A382CLS8</accession>
<name>A0A382CLS8_9ZZZZ</name>
<reference evidence="3" key="1">
    <citation type="submission" date="2018-05" db="EMBL/GenBank/DDBJ databases">
        <authorList>
            <person name="Lanie J.A."/>
            <person name="Ng W.-L."/>
            <person name="Kazmierczak K.M."/>
            <person name="Andrzejewski T.M."/>
            <person name="Davidsen T.M."/>
            <person name="Wayne K.J."/>
            <person name="Tettelin H."/>
            <person name="Glass J.I."/>
            <person name="Rusch D."/>
            <person name="Podicherti R."/>
            <person name="Tsui H.-C.T."/>
            <person name="Winkler M.E."/>
        </authorList>
    </citation>
    <scope>NUCLEOTIDE SEQUENCE</scope>
</reference>
<dbReference type="InterPro" id="IPR011478">
    <property type="entry name" value="DUF1585"/>
</dbReference>
<evidence type="ECO:0000259" key="2">
    <source>
        <dbReference type="Pfam" id="PF07627"/>
    </source>
</evidence>
<feature type="domain" description="DUF1588" evidence="2">
    <location>
        <begin position="2"/>
        <end position="83"/>
    </location>
</feature>
<feature type="domain" description="DUF1585" evidence="1">
    <location>
        <begin position="100"/>
        <end position="171"/>
    </location>
</feature>
<evidence type="ECO:0000259" key="1">
    <source>
        <dbReference type="Pfam" id="PF07624"/>
    </source>
</evidence>
<dbReference type="EMBL" id="UINC01035179">
    <property type="protein sequence ID" value="SVB27178.1"/>
    <property type="molecule type" value="Genomic_DNA"/>
</dbReference>
<evidence type="ECO:0000313" key="3">
    <source>
        <dbReference type="EMBL" id="SVB27178.1"/>
    </source>
</evidence>
<protein>
    <recommendedName>
        <fullName evidence="4">DUF1588 domain-containing protein</fullName>
    </recommendedName>
</protein>
<evidence type="ECO:0008006" key="4">
    <source>
        <dbReference type="Google" id="ProtNLM"/>
    </source>
</evidence>
<organism evidence="3">
    <name type="scientific">marine metagenome</name>
    <dbReference type="NCBI Taxonomy" id="408172"/>
    <lineage>
        <taxon>unclassified sequences</taxon>
        <taxon>metagenomes</taxon>
        <taxon>ecological metagenomes</taxon>
    </lineage>
</organism>
<dbReference type="InterPro" id="IPR013039">
    <property type="entry name" value="DUF1588"/>
</dbReference>
<feature type="non-terminal residue" evidence="3">
    <location>
        <position position="1"/>
    </location>
</feature>
<dbReference type="AlphaFoldDB" id="A0A382CLS8"/>
<dbReference type="Pfam" id="PF07624">
    <property type="entry name" value="PSD2"/>
    <property type="match status" value="1"/>
</dbReference>
<gene>
    <name evidence="3" type="ORF">METZ01_LOCUS180032</name>
</gene>
<dbReference type="Pfam" id="PF07627">
    <property type="entry name" value="PSCyt3"/>
    <property type="match status" value="1"/>
</dbReference>